<keyword evidence="2" id="KW-1185">Reference proteome</keyword>
<gene>
    <name evidence="1" type="ORF">T12_12297</name>
</gene>
<evidence type="ECO:0000313" key="1">
    <source>
        <dbReference type="EMBL" id="KRY02993.1"/>
    </source>
</evidence>
<comment type="caution">
    <text evidence="1">The sequence shown here is derived from an EMBL/GenBank/DDBJ whole genome shotgun (WGS) entry which is preliminary data.</text>
</comment>
<dbReference type="EMBL" id="JYDQ01003241">
    <property type="protein sequence ID" value="KRY02993.1"/>
    <property type="molecule type" value="Genomic_DNA"/>
</dbReference>
<protein>
    <submittedName>
        <fullName evidence="1">Uncharacterized protein</fullName>
    </submittedName>
</protein>
<organism evidence="1 2">
    <name type="scientific">Trichinella patagoniensis</name>
    <dbReference type="NCBI Taxonomy" id="990121"/>
    <lineage>
        <taxon>Eukaryota</taxon>
        <taxon>Metazoa</taxon>
        <taxon>Ecdysozoa</taxon>
        <taxon>Nematoda</taxon>
        <taxon>Enoplea</taxon>
        <taxon>Dorylaimia</taxon>
        <taxon>Trichinellida</taxon>
        <taxon>Trichinellidae</taxon>
        <taxon>Trichinella</taxon>
    </lineage>
</organism>
<sequence length="42" mass="4746">MSYYNGQANTMYNVQIEYAFPFVSSRMGKSKIDKLSTAAVFS</sequence>
<dbReference type="Proteomes" id="UP000054783">
    <property type="component" value="Unassembled WGS sequence"/>
</dbReference>
<dbReference type="AlphaFoldDB" id="A0A0V0YS27"/>
<reference evidence="1 2" key="1">
    <citation type="submission" date="2015-01" db="EMBL/GenBank/DDBJ databases">
        <title>Evolution of Trichinella species and genotypes.</title>
        <authorList>
            <person name="Korhonen P.K."/>
            <person name="Edoardo P."/>
            <person name="Giuseppe L.R."/>
            <person name="Gasser R.B."/>
        </authorList>
    </citation>
    <scope>NUCLEOTIDE SEQUENCE [LARGE SCALE GENOMIC DNA]</scope>
    <source>
        <strain evidence="1">ISS2496</strain>
    </source>
</reference>
<proteinExistence type="predicted"/>
<evidence type="ECO:0000313" key="2">
    <source>
        <dbReference type="Proteomes" id="UP000054783"/>
    </source>
</evidence>
<name>A0A0V0YS27_9BILA</name>
<accession>A0A0V0YS27</accession>